<evidence type="ECO:0000256" key="1">
    <source>
        <dbReference type="SAM" id="SignalP"/>
    </source>
</evidence>
<evidence type="ECO:0000313" key="2">
    <source>
        <dbReference type="EMBL" id="RKG52675.1"/>
    </source>
</evidence>
<dbReference type="RefSeq" id="WP_120367472.1">
    <property type="nucleotide sequence ID" value="NZ_RAXZ01000009.1"/>
</dbReference>
<sequence length="674" mass="74042">MTQLNQAFRFRQSCLVAAVSMLLTPSVYALQDLPDEALSKTTGEGVALLPENFKFVFQGPNDLSTASSYNKTPAVTNPEKYDTGFIRIIPRGGNYEQLFEQSRQAVYDNAYFQNYTAKVTGYYQIYYTDVYNAEYKNVYNNTATRADVLQNFTTTYKATFESQKVEEFAAQQYYIDRYNALYNKRRDDTLLGLSGCTLCLHTESEEKSQVWAYNEVRKEIRNDKAADIQTYANVQLAQKTNEEMDLRAIRSAKAKAQESYTSKELTLRTAAVAAANTALNTTDHVAALKASRSKADIFIYGLALSKSNGNMNQRFSNQGINWGTAENPWLFRSGTAKDIQQYNAQNKADIAYIALEAPLAQVGGNATEDKIKLGFWTDIFSRTLDSSNKVNQLTGAPADGLDKDYRLRAQFVANGLSIDGSQVRLFQTQPSTITQQSQTLGMASILRLNTNDDPSKLTINDTNLDAKGIRISTAAKSDTDDGTASTPALDGSFAPLFNDKEGLYLYSTNINLVLGNMYQPFIIGSEGNNIILELTRIPNVPEIYTKIYSYYADTDANNTLIKKDTNGAPQLKGVDGVYRTLMGSTCNVASCGTNTSQITANGTTKDYQGTNATHSSIAIGSVTRDTSTNMLKANRDQASTGIVFKNAAGTAINLGSAAIDGVLIQHLKIKTTGL</sequence>
<organism evidence="2 3">
    <name type="scientific">Acinetobacter cumulans</name>
    <dbReference type="NCBI Taxonomy" id="2136182"/>
    <lineage>
        <taxon>Bacteria</taxon>
        <taxon>Pseudomonadati</taxon>
        <taxon>Pseudomonadota</taxon>
        <taxon>Gammaproteobacteria</taxon>
        <taxon>Moraxellales</taxon>
        <taxon>Moraxellaceae</taxon>
        <taxon>Acinetobacter</taxon>
    </lineage>
</organism>
<protein>
    <submittedName>
        <fullName evidence="2">Uncharacterized protein</fullName>
    </submittedName>
</protein>
<dbReference type="AlphaFoldDB" id="A0A3A8G0U6"/>
<dbReference type="Proteomes" id="UP000281084">
    <property type="component" value="Unassembled WGS sequence"/>
</dbReference>
<proteinExistence type="predicted"/>
<name>A0A3A8G0U6_9GAMM</name>
<reference evidence="2 3" key="1">
    <citation type="submission" date="2018-09" db="EMBL/GenBank/DDBJ databases">
        <title>The draft genome of Acinetobacter spp. strains.</title>
        <authorList>
            <person name="Qin J."/>
            <person name="Feng Y."/>
            <person name="Zong Z."/>
        </authorList>
    </citation>
    <scope>NUCLEOTIDE SEQUENCE [LARGE SCALE GENOMIC DNA]</scope>
    <source>
        <strain evidence="2 3">WCHAc060002</strain>
    </source>
</reference>
<gene>
    <name evidence="2" type="ORF">D7V64_08805</name>
</gene>
<comment type="caution">
    <text evidence="2">The sequence shown here is derived from an EMBL/GenBank/DDBJ whole genome shotgun (WGS) entry which is preliminary data.</text>
</comment>
<accession>A0A3A8G0U6</accession>
<feature type="chain" id="PRO_5017349831" evidence="1">
    <location>
        <begin position="30"/>
        <end position="674"/>
    </location>
</feature>
<dbReference type="EMBL" id="RAXZ01000009">
    <property type="protein sequence ID" value="RKG52675.1"/>
    <property type="molecule type" value="Genomic_DNA"/>
</dbReference>
<keyword evidence="1" id="KW-0732">Signal</keyword>
<feature type="signal peptide" evidence="1">
    <location>
        <begin position="1"/>
        <end position="29"/>
    </location>
</feature>
<evidence type="ECO:0000313" key="3">
    <source>
        <dbReference type="Proteomes" id="UP000281084"/>
    </source>
</evidence>